<protein>
    <submittedName>
        <fullName evidence="1">Uncharacterized protein</fullName>
    </submittedName>
</protein>
<sequence length="184" mass="20125">MNFIPRLIGLGLLSLLVFLVISCDTARRTTNEFGSPNPIEGEVIAKPESRQIVRFTDSTAEYTTSRSELATAFIREFGDGTVVDKIQVRKAPARTGEPVKYYLIGMGLRSGSFRAMALPLVSGGDNTYYLRPSAESYIITSAGCTSCFFNFENSRIVSTSCSENSPGSHCDLKVVPANTLFTKR</sequence>
<dbReference type="EMBL" id="FOXS01000003">
    <property type="protein sequence ID" value="SFQ51092.1"/>
    <property type="molecule type" value="Genomic_DNA"/>
</dbReference>
<dbReference type="STRING" id="1227077.SAMN04515668_2682"/>
<evidence type="ECO:0000313" key="2">
    <source>
        <dbReference type="Proteomes" id="UP000199029"/>
    </source>
</evidence>
<accession>A0A1I5Z3R8</accession>
<gene>
    <name evidence="1" type="ORF">SAMN04515668_2682</name>
</gene>
<dbReference type="Proteomes" id="UP000199029">
    <property type="component" value="Unassembled WGS sequence"/>
</dbReference>
<dbReference type="AlphaFoldDB" id="A0A1I5Z3R8"/>
<reference evidence="2" key="1">
    <citation type="submission" date="2016-10" db="EMBL/GenBank/DDBJ databases">
        <authorList>
            <person name="Varghese N."/>
            <person name="Submissions S."/>
        </authorList>
    </citation>
    <scope>NUCLEOTIDE SEQUENCE [LARGE SCALE GENOMIC DNA]</scope>
    <source>
        <strain evidence="2">OR362-8,ATCC BAA-1266,JCM 13504</strain>
    </source>
</reference>
<dbReference type="OrthoDB" id="876092at2"/>
<keyword evidence="2" id="KW-1185">Reference proteome</keyword>
<organism evidence="1 2">
    <name type="scientific">Hymenobacter arizonensis</name>
    <name type="common">Siccationidurans arizonensis</name>
    <dbReference type="NCBI Taxonomy" id="1227077"/>
    <lineage>
        <taxon>Bacteria</taxon>
        <taxon>Pseudomonadati</taxon>
        <taxon>Bacteroidota</taxon>
        <taxon>Cytophagia</taxon>
        <taxon>Cytophagales</taxon>
        <taxon>Hymenobacteraceae</taxon>
        <taxon>Hymenobacter</taxon>
    </lineage>
</organism>
<dbReference type="RefSeq" id="WP_092673930.1">
    <property type="nucleotide sequence ID" value="NZ_FOXS01000003.1"/>
</dbReference>
<dbReference type="PROSITE" id="PS51257">
    <property type="entry name" value="PROKAR_LIPOPROTEIN"/>
    <property type="match status" value="1"/>
</dbReference>
<name>A0A1I5Z3R8_HYMAR</name>
<evidence type="ECO:0000313" key="1">
    <source>
        <dbReference type="EMBL" id="SFQ51092.1"/>
    </source>
</evidence>
<proteinExistence type="predicted"/>